<name>A0A1X7TBW4_AMPQE</name>
<dbReference type="OMA" id="QMFRTED"/>
<accession>A0A1X7TBW4</accession>
<organism evidence="2">
    <name type="scientific">Amphimedon queenslandica</name>
    <name type="common">Sponge</name>
    <dbReference type="NCBI Taxonomy" id="400682"/>
    <lineage>
        <taxon>Eukaryota</taxon>
        <taxon>Metazoa</taxon>
        <taxon>Porifera</taxon>
        <taxon>Demospongiae</taxon>
        <taxon>Heteroscleromorpha</taxon>
        <taxon>Haplosclerida</taxon>
        <taxon>Niphatidae</taxon>
        <taxon>Amphimedon</taxon>
    </lineage>
</organism>
<evidence type="ECO:0000259" key="1">
    <source>
        <dbReference type="Pfam" id="PF00078"/>
    </source>
</evidence>
<sequence>MFFRHNELKVKCRESKKAWSSWNRCGRPANGPLFDNLQQKKYEVRQKLKQCYGNLERQRIQDRDQMFRTEDVNRYRIPRKKSIDCYDDIELKEVEGTVKYLKNGKSPGPDGISAEHLKHDKAFDSIEYDVLLNHLFLAGVNGKTWRLIKSWYSSPTSKVRFTNELSQPFILSRGVKQGSVLSPILFCLVMNRMSVGMDADRSNLHLTWVSVGCASHADDIPKCLGVWWSHDLSSRKSIEENIKKARRAFFALGAMNVYDGKCIPLTSLSVFNAFVLPILLYGCETWFLTDPLLNLLDKFQAEVGIRILKLPVTHNLSPLIGLHWPSFRVVILNCKLRLLSKLLSNNTNDSSGRVFRTLAAHDLLNIGLVEQCRELELSFGTDFLAQCLHCPDDAIDILCGSRPVLVDADWKRSLEHASSHSSLCYVCSSEIVDVWLNLWNVAQIMAQRILLWHKLCFIL</sequence>
<feature type="domain" description="Reverse transcriptase" evidence="1">
    <location>
        <begin position="121"/>
        <end position="220"/>
    </location>
</feature>
<dbReference type="PANTHER" id="PTHR47027">
    <property type="entry name" value="REVERSE TRANSCRIPTASE DOMAIN-CONTAINING PROTEIN"/>
    <property type="match status" value="1"/>
</dbReference>
<dbReference type="InterPro" id="IPR000477">
    <property type="entry name" value="RT_dom"/>
</dbReference>
<dbReference type="Pfam" id="PF00078">
    <property type="entry name" value="RVT_1"/>
    <property type="match status" value="1"/>
</dbReference>
<dbReference type="InParanoid" id="A0A1X7TBW4"/>
<evidence type="ECO:0000313" key="2">
    <source>
        <dbReference type="EnsemblMetazoa" id="Aqu2.1.12043_001"/>
    </source>
</evidence>
<reference evidence="2" key="1">
    <citation type="submission" date="2017-05" db="UniProtKB">
        <authorList>
            <consortium name="EnsemblMetazoa"/>
        </authorList>
    </citation>
    <scope>IDENTIFICATION</scope>
</reference>
<dbReference type="EnsemblMetazoa" id="Aqu2.1.12043_001">
    <property type="protein sequence ID" value="Aqu2.1.12043_001"/>
    <property type="gene ID" value="Aqu2.1.12043"/>
</dbReference>
<dbReference type="AlphaFoldDB" id="A0A1X7TBW4"/>
<dbReference type="PANTHER" id="PTHR47027:SF20">
    <property type="entry name" value="REVERSE TRANSCRIPTASE-LIKE PROTEIN WITH RNA-DIRECTED DNA POLYMERASE DOMAIN"/>
    <property type="match status" value="1"/>
</dbReference>
<protein>
    <recommendedName>
        <fullName evidence="1">Reverse transcriptase domain-containing protein</fullName>
    </recommendedName>
</protein>
<dbReference type="eggNOG" id="KOG1075">
    <property type="taxonomic scope" value="Eukaryota"/>
</dbReference>
<proteinExistence type="predicted"/>